<feature type="compositionally biased region" description="Polar residues" evidence="1">
    <location>
        <begin position="20"/>
        <end position="37"/>
    </location>
</feature>
<feature type="compositionally biased region" description="Polar residues" evidence="1">
    <location>
        <begin position="77"/>
        <end position="101"/>
    </location>
</feature>
<proteinExistence type="predicted"/>
<dbReference type="InParanoid" id="A0A0C3ENM3"/>
<feature type="region of interest" description="Disordered" evidence="1">
    <location>
        <begin position="1"/>
        <end position="172"/>
    </location>
</feature>
<gene>
    <name evidence="2" type="ORF">PILCRDRAFT_14625</name>
</gene>
<evidence type="ECO:0000256" key="1">
    <source>
        <dbReference type="SAM" id="MobiDB-lite"/>
    </source>
</evidence>
<dbReference type="HOGENOM" id="CLU_1555854_0_0_1"/>
<sequence length="172" mass="18673">MTTQTPPLSITIGTHIPQPSKHNSNTTAGDNSENHMTGISGDDVFSNNRNVDPGDQLPINGIPNVKSDDSDHDEQHNLVNAISMQTSSTQRQGDGSHSKVQPPNPFKGTDSAKLHTSLIRPQTSLSNQDEKQSAPRKTSSSSQRSDKRTLDLGNKLGKDGKLTPVEQRDGWR</sequence>
<name>A0A0C3ENM3_PILCF</name>
<evidence type="ECO:0000313" key="3">
    <source>
        <dbReference type="Proteomes" id="UP000054166"/>
    </source>
</evidence>
<dbReference type="Proteomes" id="UP000054166">
    <property type="component" value="Unassembled WGS sequence"/>
</dbReference>
<keyword evidence="3" id="KW-1185">Reference proteome</keyword>
<feature type="compositionally biased region" description="Basic and acidic residues" evidence="1">
    <location>
        <begin position="144"/>
        <end position="172"/>
    </location>
</feature>
<organism evidence="2 3">
    <name type="scientific">Piloderma croceum (strain F 1598)</name>
    <dbReference type="NCBI Taxonomy" id="765440"/>
    <lineage>
        <taxon>Eukaryota</taxon>
        <taxon>Fungi</taxon>
        <taxon>Dikarya</taxon>
        <taxon>Basidiomycota</taxon>
        <taxon>Agaricomycotina</taxon>
        <taxon>Agaricomycetes</taxon>
        <taxon>Agaricomycetidae</taxon>
        <taxon>Atheliales</taxon>
        <taxon>Atheliaceae</taxon>
        <taxon>Piloderma</taxon>
    </lineage>
</organism>
<reference evidence="3" key="2">
    <citation type="submission" date="2015-01" db="EMBL/GenBank/DDBJ databases">
        <title>Evolutionary Origins and Diversification of the Mycorrhizal Mutualists.</title>
        <authorList>
            <consortium name="DOE Joint Genome Institute"/>
            <consortium name="Mycorrhizal Genomics Consortium"/>
            <person name="Kohler A."/>
            <person name="Kuo A."/>
            <person name="Nagy L.G."/>
            <person name="Floudas D."/>
            <person name="Copeland A."/>
            <person name="Barry K.W."/>
            <person name="Cichocki N."/>
            <person name="Veneault-Fourrey C."/>
            <person name="LaButti K."/>
            <person name="Lindquist E.A."/>
            <person name="Lipzen A."/>
            <person name="Lundell T."/>
            <person name="Morin E."/>
            <person name="Murat C."/>
            <person name="Riley R."/>
            <person name="Ohm R."/>
            <person name="Sun H."/>
            <person name="Tunlid A."/>
            <person name="Henrissat B."/>
            <person name="Grigoriev I.V."/>
            <person name="Hibbett D.S."/>
            <person name="Martin F."/>
        </authorList>
    </citation>
    <scope>NUCLEOTIDE SEQUENCE [LARGE SCALE GENOMIC DNA]</scope>
    <source>
        <strain evidence="3">F 1598</strain>
    </source>
</reference>
<reference evidence="2 3" key="1">
    <citation type="submission" date="2014-04" db="EMBL/GenBank/DDBJ databases">
        <authorList>
            <consortium name="DOE Joint Genome Institute"/>
            <person name="Kuo A."/>
            <person name="Tarkka M."/>
            <person name="Buscot F."/>
            <person name="Kohler A."/>
            <person name="Nagy L.G."/>
            <person name="Floudas D."/>
            <person name="Copeland A."/>
            <person name="Barry K.W."/>
            <person name="Cichocki N."/>
            <person name="Veneault-Fourrey C."/>
            <person name="LaButti K."/>
            <person name="Lindquist E.A."/>
            <person name="Lipzen A."/>
            <person name="Lundell T."/>
            <person name="Morin E."/>
            <person name="Murat C."/>
            <person name="Sun H."/>
            <person name="Tunlid A."/>
            <person name="Henrissat B."/>
            <person name="Grigoriev I.V."/>
            <person name="Hibbett D.S."/>
            <person name="Martin F."/>
            <person name="Nordberg H.P."/>
            <person name="Cantor M.N."/>
            <person name="Hua S.X."/>
        </authorList>
    </citation>
    <scope>NUCLEOTIDE SEQUENCE [LARGE SCALE GENOMIC DNA]</scope>
    <source>
        <strain evidence="2 3">F 1598</strain>
    </source>
</reference>
<evidence type="ECO:0000313" key="2">
    <source>
        <dbReference type="EMBL" id="KIM74175.1"/>
    </source>
</evidence>
<feature type="compositionally biased region" description="Polar residues" evidence="1">
    <location>
        <begin position="1"/>
        <end position="12"/>
    </location>
</feature>
<feature type="compositionally biased region" description="Basic and acidic residues" evidence="1">
    <location>
        <begin position="66"/>
        <end position="76"/>
    </location>
</feature>
<dbReference type="AlphaFoldDB" id="A0A0C3ENM3"/>
<protein>
    <submittedName>
        <fullName evidence="2">Uncharacterized protein</fullName>
    </submittedName>
</protein>
<accession>A0A0C3ENM3</accession>
<dbReference type="EMBL" id="KN833065">
    <property type="protein sequence ID" value="KIM74175.1"/>
    <property type="molecule type" value="Genomic_DNA"/>
</dbReference>